<dbReference type="PANTHER" id="PTHR46577">
    <property type="entry name" value="HTH-TYPE TRANSCRIPTIONAL REGULATORY PROTEIN GABR"/>
    <property type="match status" value="1"/>
</dbReference>
<comment type="caution">
    <text evidence="7">The sequence shown here is derived from an EMBL/GenBank/DDBJ whole genome shotgun (WGS) entry which is preliminary data.</text>
</comment>
<dbReference type="InterPro" id="IPR036390">
    <property type="entry name" value="WH_DNA-bd_sf"/>
</dbReference>
<dbReference type="Pfam" id="PF00155">
    <property type="entry name" value="Aminotran_1_2"/>
    <property type="match status" value="1"/>
</dbReference>
<evidence type="ECO:0000256" key="4">
    <source>
        <dbReference type="ARBA" id="ARBA00023125"/>
    </source>
</evidence>
<dbReference type="SMART" id="SM00345">
    <property type="entry name" value="HTH_GNTR"/>
    <property type="match status" value="1"/>
</dbReference>
<dbReference type="Pfam" id="PF00392">
    <property type="entry name" value="GntR"/>
    <property type="match status" value="1"/>
</dbReference>
<name>A0ABS1TBA1_9CLOT</name>
<reference evidence="7 8" key="1">
    <citation type="submission" date="2021-01" db="EMBL/GenBank/DDBJ databases">
        <title>Genome public.</title>
        <authorList>
            <person name="Liu C."/>
            <person name="Sun Q."/>
        </authorList>
    </citation>
    <scope>NUCLEOTIDE SEQUENCE [LARGE SCALE GENOMIC DNA]</scope>
    <source>
        <strain evidence="7 8">YIM B02515</strain>
    </source>
</reference>
<dbReference type="CDD" id="cd07377">
    <property type="entry name" value="WHTH_GntR"/>
    <property type="match status" value="1"/>
</dbReference>
<dbReference type="GO" id="GO:0008483">
    <property type="term" value="F:transaminase activity"/>
    <property type="evidence" value="ECO:0007669"/>
    <property type="project" value="UniProtKB-KW"/>
</dbReference>
<dbReference type="Gene3D" id="3.40.640.10">
    <property type="entry name" value="Type I PLP-dependent aspartate aminotransferase-like (Major domain)"/>
    <property type="match status" value="1"/>
</dbReference>
<comment type="similarity">
    <text evidence="1">In the C-terminal section; belongs to the class-I pyridoxal-phosphate-dependent aminotransferase family.</text>
</comment>
<protein>
    <submittedName>
        <fullName evidence="7">PLP-dependent aminotransferase family protein</fullName>
    </submittedName>
</protein>
<dbReference type="Proteomes" id="UP000632377">
    <property type="component" value="Unassembled WGS sequence"/>
</dbReference>
<dbReference type="EMBL" id="JAESWC010000007">
    <property type="protein sequence ID" value="MBL4936632.1"/>
    <property type="molecule type" value="Genomic_DNA"/>
</dbReference>
<keyword evidence="7" id="KW-0032">Aminotransferase</keyword>
<gene>
    <name evidence="7" type="ORF">JK636_12775</name>
</gene>
<evidence type="ECO:0000256" key="2">
    <source>
        <dbReference type="ARBA" id="ARBA00022898"/>
    </source>
</evidence>
<evidence type="ECO:0000256" key="5">
    <source>
        <dbReference type="ARBA" id="ARBA00023163"/>
    </source>
</evidence>
<dbReference type="InterPro" id="IPR051446">
    <property type="entry name" value="HTH_trans_reg/aminotransferase"/>
</dbReference>
<keyword evidence="8" id="KW-1185">Reference proteome</keyword>
<dbReference type="PANTHER" id="PTHR46577:SF1">
    <property type="entry name" value="HTH-TYPE TRANSCRIPTIONAL REGULATORY PROTEIN GABR"/>
    <property type="match status" value="1"/>
</dbReference>
<dbReference type="InterPro" id="IPR015421">
    <property type="entry name" value="PyrdxlP-dep_Trfase_major"/>
</dbReference>
<dbReference type="InterPro" id="IPR004839">
    <property type="entry name" value="Aminotransferase_I/II_large"/>
</dbReference>
<dbReference type="Gene3D" id="1.10.10.10">
    <property type="entry name" value="Winged helix-like DNA-binding domain superfamily/Winged helix DNA-binding domain"/>
    <property type="match status" value="1"/>
</dbReference>
<dbReference type="InterPro" id="IPR015422">
    <property type="entry name" value="PyrdxlP-dep_Trfase_small"/>
</dbReference>
<keyword evidence="7" id="KW-0808">Transferase</keyword>
<sequence>MLLSEFRLKGKEPIYKQIKNEIIRMIEEGFLIEGSKLPSTREVSELLKISRNSCIHAYELLEDKEYIQIVKGKGAFVSHKFKKKGSKWQVDWNEKISDFGKTAVDLDIVKNEAVTAKNMISFKSIAPDEKLFDLEEIKRNFLSSVSLHGEKLFNYGYAKGYKPLIDYLKIYMENKGVNLKEKDLLITNGFTEAFDIILSSLTTKGDAVICENPTHNTAIKLMKLHDLNIIGVDMEQGVINTLKLKEKLENNEVKLIYLIPSYHNPTGVVMPANMRKEIYELCNAYNVPIIEDGFNEELLYSSSHVSSIAALAGEDNSVIYAGSFSKILFPGIRVGWIVADRKLIDVLESIKRSRNIHNSVLDQAFLYEYLKNGDFEIYLKKARKYYRDKYKFAVKCAEKYLSCCKVYGDGGLHIFLELPHIYARRLLDEAMKNNVIFMPGDIFYVDDIKKDTFRLGFSRLEYNDIEKGFKIIEECIKKLQK</sequence>
<dbReference type="RefSeq" id="WP_202749386.1">
    <property type="nucleotide sequence ID" value="NZ_JAESWC010000007.1"/>
</dbReference>
<dbReference type="InterPro" id="IPR000524">
    <property type="entry name" value="Tscrpt_reg_HTH_GntR"/>
</dbReference>
<keyword evidence="2" id="KW-0663">Pyridoxal phosphate</keyword>
<evidence type="ECO:0000256" key="3">
    <source>
        <dbReference type="ARBA" id="ARBA00023015"/>
    </source>
</evidence>
<evidence type="ECO:0000259" key="6">
    <source>
        <dbReference type="PROSITE" id="PS50949"/>
    </source>
</evidence>
<accession>A0ABS1TBA1</accession>
<organism evidence="7 8">
    <name type="scientific">Clostridium rhizosphaerae</name>
    <dbReference type="NCBI Taxonomy" id="2803861"/>
    <lineage>
        <taxon>Bacteria</taxon>
        <taxon>Bacillati</taxon>
        <taxon>Bacillota</taxon>
        <taxon>Clostridia</taxon>
        <taxon>Eubacteriales</taxon>
        <taxon>Clostridiaceae</taxon>
        <taxon>Clostridium</taxon>
    </lineage>
</organism>
<evidence type="ECO:0000256" key="1">
    <source>
        <dbReference type="ARBA" id="ARBA00005384"/>
    </source>
</evidence>
<keyword evidence="3" id="KW-0805">Transcription regulation</keyword>
<dbReference type="SUPFAM" id="SSF53383">
    <property type="entry name" value="PLP-dependent transferases"/>
    <property type="match status" value="1"/>
</dbReference>
<proteinExistence type="inferred from homology"/>
<keyword evidence="5" id="KW-0804">Transcription</keyword>
<dbReference type="SUPFAM" id="SSF46785">
    <property type="entry name" value="Winged helix' DNA-binding domain"/>
    <property type="match status" value="1"/>
</dbReference>
<feature type="domain" description="HTH gntR-type" evidence="6">
    <location>
        <begin position="12"/>
        <end position="80"/>
    </location>
</feature>
<keyword evidence="4" id="KW-0238">DNA-binding</keyword>
<dbReference type="InterPro" id="IPR015424">
    <property type="entry name" value="PyrdxlP-dep_Trfase"/>
</dbReference>
<dbReference type="PROSITE" id="PS50949">
    <property type="entry name" value="HTH_GNTR"/>
    <property type="match status" value="1"/>
</dbReference>
<evidence type="ECO:0000313" key="8">
    <source>
        <dbReference type="Proteomes" id="UP000632377"/>
    </source>
</evidence>
<dbReference type="Gene3D" id="3.90.1150.10">
    <property type="entry name" value="Aspartate Aminotransferase, domain 1"/>
    <property type="match status" value="1"/>
</dbReference>
<dbReference type="CDD" id="cd00609">
    <property type="entry name" value="AAT_like"/>
    <property type="match status" value="1"/>
</dbReference>
<dbReference type="InterPro" id="IPR036388">
    <property type="entry name" value="WH-like_DNA-bd_sf"/>
</dbReference>
<evidence type="ECO:0000313" key="7">
    <source>
        <dbReference type="EMBL" id="MBL4936632.1"/>
    </source>
</evidence>